<dbReference type="PANTHER" id="PTHR31634:SF2">
    <property type="entry name" value="BLOC-1-RELATED COMPLEX SUBUNIT 5"/>
    <property type="match status" value="1"/>
</dbReference>
<comment type="similarity">
    <text evidence="2">Belongs to the BORCS5 family.</text>
</comment>
<evidence type="ECO:0000256" key="1">
    <source>
        <dbReference type="ARBA" id="ARBA00004122"/>
    </source>
</evidence>
<name>A0A9P0AIP1_BEMTA</name>
<dbReference type="GO" id="GO:0099078">
    <property type="term" value="C:BORC complex"/>
    <property type="evidence" value="ECO:0007669"/>
    <property type="project" value="TreeGrafter"/>
</dbReference>
<protein>
    <recommendedName>
        <fullName evidence="3">BLOC-1-related complex subunit 5</fullName>
    </recommendedName>
</protein>
<dbReference type="GO" id="GO:0072384">
    <property type="term" value="P:organelle transport along microtubule"/>
    <property type="evidence" value="ECO:0007669"/>
    <property type="project" value="TreeGrafter"/>
</dbReference>
<sequence length="269" mass="29936">MGLEQSNQGGSSHGAKSSANKADRLRRGKSVPEQRWSGDAGTPDQRPGSASPGHSICSDSDLPYISYTVSRPIGDSPKPQHKYHLSRAKSSPQHASKTSGMSRKAASKVDPNLIVVKEPLPGESTDTDPDILKLQRIPKFLPIMRGSIGATDAKDPEVFERLDSNNLYRLCLIYENYLHKHAVSVEADQKALLEQIKEIHNESNRLIYSYSERQKAFARYADQLSKVTQLEQSLNKCHLSLNKTLETVEMLNNSLPPDERLEPFVWTTG</sequence>
<evidence type="ECO:0000256" key="7">
    <source>
        <dbReference type="SAM" id="MobiDB-lite"/>
    </source>
</evidence>
<evidence type="ECO:0000256" key="2">
    <source>
        <dbReference type="ARBA" id="ARBA00010235"/>
    </source>
</evidence>
<evidence type="ECO:0000256" key="5">
    <source>
        <dbReference type="ARBA" id="ARBA00023228"/>
    </source>
</evidence>
<organism evidence="8 9">
    <name type="scientific">Bemisia tabaci</name>
    <name type="common">Sweetpotato whitefly</name>
    <name type="synonym">Aleurodes tabaci</name>
    <dbReference type="NCBI Taxonomy" id="7038"/>
    <lineage>
        <taxon>Eukaryota</taxon>
        <taxon>Metazoa</taxon>
        <taxon>Ecdysozoa</taxon>
        <taxon>Arthropoda</taxon>
        <taxon>Hexapoda</taxon>
        <taxon>Insecta</taxon>
        <taxon>Pterygota</taxon>
        <taxon>Neoptera</taxon>
        <taxon>Paraneoptera</taxon>
        <taxon>Hemiptera</taxon>
        <taxon>Sternorrhyncha</taxon>
        <taxon>Aleyrodoidea</taxon>
        <taxon>Aleyrodidae</taxon>
        <taxon>Aleyrodinae</taxon>
        <taxon>Bemisia</taxon>
    </lineage>
</organism>
<proteinExistence type="inferred from homology"/>
<keyword evidence="5" id="KW-0458">Lysosome</keyword>
<dbReference type="KEGG" id="btab:109040217"/>
<evidence type="ECO:0000256" key="4">
    <source>
        <dbReference type="ARBA" id="ARBA00023136"/>
    </source>
</evidence>
<keyword evidence="4" id="KW-0472">Membrane</keyword>
<keyword evidence="6" id="KW-0449">Lipoprotein</keyword>
<dbReference type="GO" id="GO:0098574">
    <property type="term" value="C:cytoplasmic side of lysosomal membrane"/>
    <property type="evidence" value="ECO:0007669"/>
    <property type="project" value="TreeGrafter"/>
</dbReference>
<feature type="compositionally biased region" description="Polar residues" evidence="7">
    <location>
        <begin position="1"/>
        <end position="20"/>
    </location>
</feature>
<dbReference type="Proteomes" id="UP001152759">
    <property type="component" value="Chromosome 9"/>
</dbReference>
<dbReference type="PANTHER" id="PTHR31634">
    <property type="entry name" value="BLOC-1-RELATED COMPLEX SUBUNIT 5"/>
    <property type="match status" value="1"/>
</dbReference>
<evidence type="ECO:0000313" key="9">
    <source>
        <dbReference type="Proteomes" id="UP001152759"/>
    </source>
</evidence>
<dbReference type="AlphaFoldDB" id="A0A9P0AIP1"/>
<dbReference type="GO" id="GO:1903744">
    <property type="term" value="P:positive regulation of anterograde synaptic vesicle transport"/>
    <property type="evidence" value="ECO:0007669"/>
    <property type="project" value="TreeGrafter"/>
</dbReference>
<dbReference type="GO" id="GO:0032418">
    <property type="term" value="P:lysosome localization"/>
    <property type="evidence" value="ECO:0007669"/>
    <property type="project" value="InterPro"/>
</dbReference>
<accession>A0A9P0AIP1</accession>
<dbReference type="GO" id="GO:0030672">
    <property type="term" value="C:synaptic vesicle membrane"/>
    <property type="evidence" value="ECO:0007669"/>
    <property type="project" value="TreeGrafter"/>
</dbReference>
<evidence type="ECO:0000313" key="8">
    <source>
        <dbReference type="EMBL" id="CAH0395442.1"/>
    </source>
</evidence>
<dbReference type="EMBL" id="OU963870">
    <property type="protein sequence ID" value="CAH0395442.1"/>
    <property type="molecule type" value="Genomic_DNA"/>
</dbReference>
<dbReference type="InterPro" id="IPR018780">
    <property type="entry name" value="TBORCS5"/>
</dbReference>
<comment type="subcellular location">
    <subcellularLocation>
        <location evidence="1">Lysosome membrane</location>
        <topology evidence="1">Lipid-anchor</topology>
        <orientation evidence="1">Cytoplasmic side</orientation>
    </subcellularLocation>
</comment>
<feature type="compositionally biased region" description="Polar residues" evidence="7">
    <location>
        <begin position="88"/>
        <end position="101"/>
    </location>
</feature>
<evidence type="ECO:0000256" key="3">
    <source>
        <dbReference type="ARBA" id="ARBA00022300"/>
    </source>
</evidence>
<dbReference type="CDD" id="cd22789">
    <property type="entry name" value="BORCS5-like"/>
    <property type="match status" value="1"/>
</dbReference>
<evidence type="ECO:0000256" key="6">
    <source>
        <dbReference type="ARBA" id="ARBA00023288"/>
    </source>
</evidence>
<feature type="region of interest" description="Disordered" evidence="7">
    <location>
        <begin position="1"/>
        <end position="108"/>
    </location>
</feature>
<reference evidence="8" key="1">
    <citation type="submission" date="2021-12" db="EMBL/GenBank/DDBJ databases">
        <authorList>
            <person name="King R."/>
        </authorList>
    </citation>
    <scope>NUCLEOTIDE SEQUENCE</scope>
</reference>
<dbReference type="Pfam" id="PF10158">
    <property type="entry name" value="LOH1CR12"/>
    <property type="match status" value="1"/>
</dbReference>
<keyword evidence="9" id="KW-1185">Reference proteome</keyword>
<gene>
    <name evidence="8" type="ORF">BEMITA_LOCUS13625</name>
</gene>